<keyword evidence="7 11" id="KW-0378">Hydrolase</keyword>
<dbReference type="WBParaSite" id="ECPE_0000417901-mRNA-1">
    <property type="protein sequence ID" value="ECPE_0000417901-mRNA-1"/>
    <property type="gene ID" value="ECPE_0000417901"/>
</dbReference>
<dbReference type="GO" id="GO:0003723">
    <property type="term" value="F:RNA binding"/>
    <property type="evidence" value="ECO:0007669"/>
    <property type="project" value="UniProtKB-UniRule"/>
</dbReference>
<evidence type="ECO:0000256" key="5">
    <source>
        <dbReference type="ARBA" id="ARBA00022723"/>
    </source>
</evidence>
<keyword evidence="12" id="KW-0472">Membrane</keyword>
<keyword evidence="10" id="KW-0456">Lyase</keyword>
<keyword evidence="8 11" id="KW-0694">RNA-binding</keyword>
<comment type="catalytic activity">
    <reaction evidence="11">
        <text>ribonucleotidyl-uridine-RNA = a 5'-end dephospho-uridine-RNA + a 3'-end 2',3'-cyclophospho-ribonucleotide-RNA</text>
        <dbReference type="Rhea" id="RHEA:67792"/>
        <dbReference type="Rhea" id="RHEA-COMP:10464"/>
        <dbReference type="Rhea" id="RHEA-COMP:17354"/>
        <dbReference type="Rhea" id="RHEA-COMP:17356"/>
        <dbReference type="ChEBI" id="CHEBI:83064"/>
        <dbReference type="ChEBI" id="CHEBI:173117"/>
        <dbReference type="ChEBI" id="CHEBI:173224"/>
    </reaction>
</comment>
<dbReference type="AlphaFoldDB" id="A0A183AB36"/>
<dbReference type="CDD" id="cd21159">
    <property type="entry name" value="XendoU"/>
    <property type="match status" value="1"/>
</dbReference>
<comment type="cofactor">
    <cofactor evidence="1 11">
        <name>Mn(2+)</name>
        <dbReference type="ChEBI" id="CHEBI:29035"/>
    </cofactor>
</comment>
<evidence type="ECO:0000256" key="12">
    <source>
        <dbReference type="SAM" id="Phobius"/>
    </source>
</evidence>
<dbReference type="InterPro" id="IPR037227">
    <property type="entry name" value="EndoU-like"/>
</dbReference>
<dbReference type="Proteomes" id="UP000272942">
    <property type="component" value="Unassembled WGS sequence"/>
</dbReference>
<dbReference type="GO" id="GO:0016787">
    <property type="term" value="F:hydrolase activity"/>
    <property type="evidence" value="ECO:0007669"/>
    <property type="project" value="UniProtKB-KW"/>
</dbReference>
<dbReference type="GO" id="GO:0016829">
    <property type="term" value="F:lyase activity"/>
    <property type="evidence" value="ECO:0007669"/>
    <property type="project" value="UniProtKB-KW"/>
</dbReference>
<reference evidence="14 15" key="2">
    <citation type="submission" date="2018-11" db="EMBL/GenBank/DDBJ databases">
        <authorList>
            <consortium name="Pathogen Informatics"/>
        </authorList>
    </citation>
    <scope>NUCLEOTIDE SEQUENCE [LARGE SCALE GENOMIC DNA]</scope>
    <source>
        <strain evidence="14 15">Egypt</strain>
    </source>
</reference>
<comment type="similarity">
    <text evidence="2 11">Belongs to the ENDOU family.</text>
</comment>
<organism evidence="16">
    <name type="scientific">Echinostoma caproni</name>
    <dbReference type="NCBI Taxonomy" id="27848"/>
    <lineage>
        <taxon>Eukaryota</taxon>
        <taxon>Metazoa</taxon>
        <taxon>Spiralia</taxon>
        <taxon>Lophotrochozoa</taxon>
        <taxon>Platyhelminthes</taxon>
        <taxon>Trematoda</taxon>
        <taxon>Digenea</taxon>
        <taxon>Plagiorchiida</taxon>
        <taxon>Echinostomata</taxon>
        <taxon>Echinostomatoidea</taxon>
        <taxon>Echinostomatidae</taxon>
        <taxon>Echinostoma</taxon>
    </lineage>
</organism>
<dbReference type="EC" id="4.6.1.-" evidence="11"/>
<dbReference type="GO" id="GO:0004521">
    <property type="term" value="F:RNA endonuclease activity"/>
    <property type="evidence" value="ECO:0007669"/>
    <property type="project" value="UniProtKB-UniRule"/>
</dbReference>
<feature type="transmembrane region" description="Helical" evidence="12">
    <location>
        <begin position="212"/>
        <end position="234"/>
    </location>
</feature>
<keyword evidence="6 11" id="KW-0255">Endonuclease</keyword>
<dbReference type="SUPFAM" id="SSF142877">
    <property type="entry name" value="EndoU-like"/>
    <property type="match status" value="1"/>
</dbReference>
<keyword evidence="15" id="KW-1185">Reference proteome</keyword>
<evidence type="ECO:0000256" key="8">
    <source>
        <dbReference type="ARBA" id="ARBA00022884"/>
    </source>
</evidence>
<dbReference type="InterPro" id="IPR039787">
    <property type="entry name" value="ENDOU"/>
</dbReference>
<evidence type="ECO:0000256" key="7">
    <source>
        <dbReference type="ARBA" id="ARBA00022801"/>
    </source>
</evidence>
<evidence type="ECO:0000313" key="14">
    <source>
        <dbReference type="EMBL" id="VDP71812.1"/>
    </source>
</evidence>
<proteinExistence type="inferred from homology"/>
<evidence type="ECO:0000259" key="13">
    <source>
        <dbReference type="PROSITE" id="PS51959"/>
    </source>
</evidence>
<feature type="domain" description="EndoU" evidence="13">
    <location>
        <begin position="1"/>
        <end position="270"/>
    </location>
</feature>
<keyword evidence="12" id="KW-1133">Transmembrane helix</keyword>
<evidence type="ECO:0000313" key="15">
    <source>
        <dbReference type="Proteomes" id="UP000272942"/>
    </source>
</evidence>
<dbReference type="PANTHER" id="PTHR12439">
    <property type="entry name" value="PLACENTAL PROTEIN 11-RELATED"/>
    <property type="match status" value="1"/>
</dbReference>
<evidence type="ECO:0000256" key="10">
    <source>
        <dbReference type="ARBA" id="ARBA00023239"/>
    </source>
</evidence>
<dbReference type="InterPro" id="IPR018998">
    <property type="entry name" value="EndoU_C"/>
</dbReference>
<evidence type="ECO:0000256" key="9">
    <source>
        <dbReference type="ARBA" id="ARBA00023211"/>
    </source>
</evidence>
<accession>A0A183AB36</accession>
<dbReference type="PANTHER" id="PTHR12439:SF11">
    <property type="entry name" value="URIDYLATE-SPECIFIC ENDORIBONUCLEASE"/>
    <property type="match status" value="1"/>
</dbReference>
<sequence length="270" mass="31508">MNRNQPRPIPRGLPLPVLDELSMLFSHQFAQSVKTDKVYVQLTHVPWLRNSDSTPLPLLPPQLTPETVFRSEMDLATKEILLHWSETHQGERIDNFLMHLFQTSNFRSVYEILNARSVYPYNLSEFEICFRQVWFGLYSWDQMSPGSDITCGFQHVYIGEKRRNTVKGLHNWMRYYILEKSAKLVLNRVHKKHPVLPLASLRFIYDEAVKPYGTIFFGLPIQFEIMIFFCAFLIGGSREVNFLIDGQKTTVISYDVATRTDALATAFFKY</sequence>
<evidence type="ECO:0000256" key="3">
    <source>
        <dbReference type="ARBA" id="ARBA00011245"/>
    </source>
</evidence>
<evidence type="ECO:0000256" key="2">
    <source>
        <dbReference type="ARBA" id="ARBA00010168"/>
    </source>
</evidence>
<evidence type="ECO:0000256" key="6">
    <source>
        <dbReference type="ARBA" id="ARBA00022759"/>
    </source>
</evidence>
<evidence type="ECO:0000256" key="4">
    <source>
        <dbReference type="ARBA" id="ARBA00022722"/>
    </source>
</evidence>
<evidence type="ECO:0000256" key="1">
    <source>
        <dbReference type="ARBA" id="ARBA00001936"/>
    </source>
</evidence>
<dbReference type="OrthoDB" id="430326at2759"/>
<comment type="subunit">
    <text evidence="3 11">Monomer.</text>
</comment>
<dbReference type="EMBL" id="UZAN01041053">
    <property type="protein sequence ID" value="VDP71812.1"/>
    <property type="molecule type" value="Genomic_DNA"/>
</dbReference>
<keyword evidence="4 11" id="KW-0540">Nuclease</keyword>
<dbReference type="PROSITE" id="PS51959">
    <property type="entry name" value="ENDOU"/>
    <property type="match status" value="1"/>
</dbReference>
<protein>
    <recommendedName>
        <fullName evidence="11">Uridylate-specific endoribonuclease</fullName>
        <ecNumber evidence="11">4.6.1.-</ecNumber>
    </recommendedName>
</protein>
<evidence type="ECO:0000313" key="16">
    <source>
        <dbReference type="WBParaSite" id="ECPE_0000417901-mRNA-1"/>
    </source>
</evidence>
<reference evidence="16" key="1">
    <citation type="submission" date="2016-06" db="UniProtKB">
        <authorList>
            <consortium name="WormBaseParasite"/>
        </authorList>
    </citation>
    <scope>IDENTIFICATION</scope>
</reference>
<dbReference type="GO" id="GO:0046872">
    <property type="term" value="F:metal ion binding"/>
    <property type="evidence" value="ECO:0007669"/>
    <property type="project" value="UniProtKB-UniRule"/>
</dbReference>
<keyword evidence="9 11" id="KW-0464">Manganese</keyword>
<evidence type="ECO:0000256" key="11">
    <source>
        <dbReference type="RuleBase" id="RU367085"/>
    </source>
</evidence>
<gene>
    <name evidence="14" type="ORF">ECPE_LOCUS4171</name>
</gene>
<dbReference type="Pfam" id="PF09412">
    <property type="entry name" value="XendoU"/>
    <property type="match status" value="1"/>
</dbReference>
<keyword evidence="5 11" id="KW-0479">Metal-binding</keyword>
<name>A0A183AB36_9TREM</name>
<keyword evidence="12" id="KW-0812">Transmembrane</keyword>